<gene>
    <name evidence="1" type="ORF">AAEO59_02555</name>
</gene>
<name>A0ABU9HJG8_9FLAO</name>
<proteinExistence type="predicted"/>
<protein>
    <recommendedName>
        <fullName evidence="3">Lumazine-binding protein</fullName>
    </recommendedName>
</protein>
<evidence type="ECO:0008006" key="3">
    <source>
        <dbReference type="Google" id="ProtNLM"/>
    </source>
</evidence>
<dbReference type="RefSeq" id="WP_341699182.1">
    <property type="nucleotide sequence ID" value="NZ_JBBYHU010000003.1"/>
</dbReference>
<dbReference type="Proteomes" id="UP001398556">
    <property type="component" value="Unassembled WGS sequence"/>
</dbReference>
<evidence type="ECO:0000313" key="2">
    <source>
        <dbReference type="Proteomes" id="UP001398556"/>
    </source>
</evidence>
<evidence type="ECO:0000313" key="1">
    <source>
        <dbReference type="EMBL" id="MEL1239918.1"/>
    </source>
</evidence>
<organism evidence="1 2">
    <name type="scientific">Flavobacterium flavipallidum</name>
    <dbReference type="NCBI Taxonomy" id="3139140"/>
    <lineage>
        <taxon>Bacteria</taxon>
        <taxon>Pseudomonadati</taxon>
        <taxon>Bacteroidota</taxon>
        <taxon>Flavobacteriia</taxon>
        <taxon>Flavobacteriales</taxon>
        <taxon>Flavobacteriaceae</taxon>
        <taxon>Flavobacterium</taxon>
    </lineage>
</organism>
<reference evidence="1 2" key="1">
    <citation type="submission" date="2024-04" db="EMBL/GenBank/DDBJ databases">
        <title>Flavobacterium sp. DGU99 16S ribosomal RNA gene Genome sequencing and assembly.</title>
        <authorList>
            <person name="Park S."/>
        </authorList>
    </citation>
    <scope>NUCLEOTIDE SEQUENCE [LARGE SCALE GENOMIC DNA]</scope>
    <source>
        <strain evidence="1 2">DGU99</strain>
    </source>
</reference>
<dbReference type="EMBL" id="JBBYHU010000003">
    <property type="protein sequence ID" value="MEL1239918.1"/>
    <property type="molecule type" value="Genomic_DNA"/>
</dbReference>
<keyword evidence="2" id="KW-1185">Reference proteome</keyword>
<accession>A0ABU9HJG8</accession>
<sequence>MDKLITVFILLVFNFGFSQNEKEIRKSLNKLSKEYLTEMYINKKYDSISKIWDKGMLIEIQSYYVKSNEGSFLDLVLVNKIKTDLDKYFKNLTKFHLDKILDIQIEKIDNMVIGNVFFEYQETIKSKTENIKTMLTFISPDNGNNWSVQDWKIKDIVDKVNRELY</sequence>
<comment type="caution">
    <text evidence="1">The sequence shown here is derived from an EMBL/GenBank/DDBJ whole genome shotgun (WGS) entry which is preliminary data.</text>
</comment>